<dbReference type="PANTHER" id="PTHR12110:SF41">
    <property type="entry name" value="INOSOSE DEHYDRATASE"/>
    <property type="match status" value="1"/>
</dbReference>
<sequence>MLIANAPCSWGIAYPSGNRYGWEQYLDEVAAAGYRGTELGPFGYFPKDAALLKDELARRGLALVGATHVHTLGDAGSAPVLLETLRELAALLVSLGAGHLVIMDESNFYPAGREGVLDEAGWQGLVAMVRDAQKLVETEYGLKLSFHPHIGTAVEKEAQIDRLLAQTAIDLCFDTGHHAFWDQDPLAYMEKIFPRIAYMHLKNVDPAVRARVLAGELSVAQSYGAGVMCPLPDGAVDIGAVMDLLRARGFAGPVVVEQDVADHAAETPLQLATRNLAFLRGL</sequence>
<dbReference type="EMBL" id="JBHRYD010000006">
    <property type="protein sequence ID" value="MFC3704873.1"/>
    <property type="molecule type" value="Genomic_DNA"/>
</dbReference>
<dbReference type="Proteomes" id="UP001595613">
    <property type="component" value="Unassembled WGS sequence"/>
</dbReference>
<dbReference type="PANTHER" id="PTHR12110">
    <property type="entry name" value="HYDROXYPYRUVATE ISOMERASE"/>
    <property type="match status" value="1"/>
</dbReference>
<evidence type="ECO:0000259" key="1">
    <source>
        <dbReference type="Pfam" id="PF01261"/>
    </source>
</evidence>
<proteinExistence type="predicted"/>
<protein>
    <submittedName>
        <fullName evidence="2">Sugar phosphate isomerase/epimerase family protein</fullName>
    </submittedName>
</protein>
<dbReference type="RefSeq" id="WP_380096610.1">
    <property type="nucleotide sequence ID" value="NZ_JBHRYD010000006.1"/>
</dbReference>
<feature type="domain" description="Xylose isomerase-like TIM barrel" evidence="1">
    <location>
        <begin position="26"/>
        <end position="280"/>
    </location>
</feature>
<keyword evidence="2" id="KW-0413">Isomerase</keyword>
<reference evidence="3" key="1">
    <citation type="journal article" date="2019" name="Int. J. Syst. Evol. Microbiol.">
        <title>The Global Catalogue of Microorganisms (GCM) 10K type strain sequencing project: providing services to taxonomists for standard genome sequencing and annotation.</title>
        <authorList>
            <consortium name="The Broad Institute Genomics Platform"/>
            <consortium name="The Broad Institute Genome Sequencing Center for Infectious Disease"/>
            <person name="Wu L."/>
            <person name="Ma J."/>
        </authorList>
    </citation>
    <scope>NUCLEOTIDE SEQUENCE [LARGE SCALE GENOMIC DNA]</scope>
    <source>
        <strain evidence="3">KCTC 42281</strain>
    </source>
</reference>
<gene>
    <name evidence="2" type="ORF">ACFOOL_08900</name>
</gene>
<evidence type="ECO:0000313" key="3">
    <source>
        <dbReference type="Proteomes" id="UP001595613"/>
    </source>
</evidence>
<organism evidence="2 3">
    <name type="scientific">Devosia honganensis</name>
    <dbReference type="NCBI Taxonomy" id="1610527"/>
    <lineage>
        <taxon>Bacteria</taxon>
        <taxon>Pseudomonadati</taxon>
        <taxon>Pseudomonadota</taxon>
        <taxon>Alphaproteobacteria</taxon>
        <taxon>Hyphomicrobiales</taxon>
        <taxon>Devosiaceae</taxon>
        <taxon>Devosia</taxon>
    </lineage>
</organism>
<accession>A0ABV7X0K4</accession>
<dbReference type="Gene3D" id="3.20.20.150">
    <property type="entry name" value="Divalent-metal-dependent TIM barrel enzymes"/>
    <property type="match status" value="1"/>
</dbReference>
<dbReference type="Pfam" id="PF01261">
    <property type="entry name" value="AP_endonuc_2"/>
    <property type="match status" value="1"/>
</dbReference>
<name>A0ABV7X0K4_9HYPH</name>
<dbReference type="SUPFAM" id="SSF51658">
    <property type="entry name" value="Xylose isomerase-like"/>
    <property type="match status" value="1"/>
</dbReference>
<keyword evidence="3" id="KW-1185">Reference proteome</keyword>
<dbReference type="InterPro" id="IPR036237">
    <property type="entry name" value="Xyl_isomerase-like_sf"/>
</dbReference>
<dbReference type="InterPro" id="IPR050312">
    <property type="entry name" value="IolE/XylAMocC-like"/>
</dbReference>
<comment type="caution">
    <text evidence="2">The sequence shown here is derived from an EMBL/GenBank/DDBJ whole genome shotgun (WGS) entry which is preliminary data.</text>
</comment>
<dbReference type="InterPro" id="IPR013022">
    <property type="entry name" value="Xyl_isomerase-like_TIM-brl"/>
</dbReference>
<evidence type="ECO:0000313" key="2">
    <source>
        <dbReference type="EMBL" id="MFC3704873.1"/>
    </source>
</evidence>
<dbReference type="GO" id="GO:0016853">
    <property type="term" value="F:isomerase activity"/>
    <property type="evidence" value="ECO:0007669"/>
    <property type="project" value="UniProtKB-KW"/>
</dbReference>